<dbReference type="EMBL" id="QZWZ01000076">
    <property type="protein sequence ID" value="RJT24191.1"/>
    <property type="molecule type" value="Genomic_DNA"/>
</dbReference>
<dbReference type="SUPFAM" id="SSF53254">
    <property type="entry name" value="Phosphoglycerate mutase-like"/>
    <property type="match status" value="1"/>
</dbReference>
<keyword evidence="2" id="KW-1185">Reference proteome</keyword>
<dbReference type="RefSeq" id="WP_120019167.1">
    <property type="nucleotide sequence ID" value="NZ_QZWZ01000076.1"/>
</dbReference>
<comment type="caution">
    <text evidence="1">The sequence shown here is derived from an EMBL/GenBank/DDBJ whole genome shotgun (WGS) entry which is preliminary data.</text>
</comment>
<dbReference type="OrthoDB" id="3296006at2"/>
<gene>
    <name evidence="1" type="ORF">D3227_37805</name>
</gene>
<dbReference type="Pfam" id="PF00300">
    <property type="entry name" value="His_Phos_1"/>
    <property type="match status" value="1"/>
</dbReference>
<dbReference type="InterPro" id="IPR029033">
    <property type="entry name" value="His_PPase_superfam"/>
</dbReference>
<name>A0A3A5JVU3_9HYPH</name>
<dbReference type="AlphaFoldDB" id="A0A3A5JVU3"/>
<dbReference type="CDD" id="cd07040">
    <property type="entry name" value="HP"/>
    <property type="match status" value="1"/>
</dbReference>
<evidence type="ECO:0000313" key="1">
    <source>
        <dbReference type="EMBL" id="RJT24191.1"/>
    </source>
</evidence>
<organism evidence="1 2">
    <name type="scientific">Mesorhizobium waimense</name>
    <dbReference type="NCBI Taxonomy" id="1300307"/>
    <lineage>
        <taxon>Bacteria</taxon>
        <taxon>Pseudomonadati</taxon>
        <taxon>Pseudomonadota</taxon>
        <taxon>Alphaproteobacteria</taxon>
        <taxon>Hyphomicrobiales</taxon>
        <taxon>Phyllobacteriaceae</taxon>
        <taxon>Mesorhizobium</taxon>
    </lineage>
</organism>
<sequence>MIVFVLRHADRNAEADALSAVGAKRARLLANMLAESGVSKAFCSDALRTHQTLAPLKQTLGGRLSITEFSAAGQSGPDGHVEAVVAAIQALPSDTIAVAVSHSDTVGPIVEGLGGGGTDAIGDTEFDRLLVLFIPPDGRKTLLQLRY</sequence>
<dbReference type="Gene3D" id="3.40.50.1240">
    <property type="entry name" value="Phosphoglycerate mutase-like"/>
    <property type="match status" value="1"/>
</dbReference>
<proteinExistence type="predicted"/>
<evidence type="ECO:0000313" key="2">
    <source>
        <dbReference type="Proteomes" id="UP000272706"/>
    </source>
</evidence>
<dbReference type="InterPro" id="IPR013078">
    <property type="entry name" value="His_Pase_superF_clade-1"/>
</dbReference>
<protein>
    <submittedName>
        <fullName evidence="1">Histidine phosphatase family protein</fullName>
    </submittedName>
</protein>
<accession>A0A3A5JVU3</accession>
<reference evidence="1 2" key="1">
    <citation type="submission" date="2018-09" db="EMBL/GenBank/DDBJ databases">
        <title>Mesorhizobium carmichaelinearum sp. nov. isolated from Carmichaelinea spp. root nodules in New Zealand.</title>
        <authorList>
            <person name="De Meyer S.E."/>
        </authorList>
    </citation>
    <scope>NUCLEOTIDE SEQUENCE [LARGE SCALE GENOMIC DNA]</scope>
    <source>
        <strain evidence="1 2">ICMP19557</strain>
    </source>
</reference>
<dbReference type="Proteomes" id="UP000272706">
    <property type="component" value="Unassembled WGS sequence"/>
</dbReference>